<reference evidence="2" key="1">
    <citation type="submission" date="2012-08" db="EMBL/GenBank/DDBJ databases">
        <authorList>
            <person name="Lin T."/>
            <person name="Wang J."/>
        </authorList>
    </citation>
    <scope>NUCLEOTIDE SEQUENCE</scope>
    <source>
        <strain evidence="2">7749</strain>
    </source>
</reference>
<feature type="transmembrane region" description="Helical" evidence="1">
    <location>
        <begin position="12"/>
        <end position="42"/>
    </location>
</feature>
<reference evidence="2" key="2">
    <citation type="journal article" date="2013" name="PLoS ONE">
        <title>Capsular Types of Klebsiella pneumoniae Revisited by wzc Sequencing.</title>
        <authorList>
            <person name="Pan Y.J."/>
            <person name="Lin T.L."/>
            <person name="Chen Y.H."/>
            <person name="Hsu C.R."/>
            <person name="Hsieh P.F."/>
            <person name="Wu M.C."/>
            <person name="Wang J.T."/>
        </authorList>
    </citation>
    <scope>NUCLEOTIDE SEQUENCE</scope>
    <source>
        <strain evidence="2">7749</strain>
    </source>
</reference>
<sequence>MTNDLQSASIKLYIVLLITICGLILCYSPLLGFCIPIFFLILGLGSNFGARVGFTLISILGAAFTFASRNYVSGTIKDDFANIYLPAFYDVNKGGTIFYESFSNGVEFFITLYFKVIGGIFGIKEPFMIMFAVLLFVLLLYYIWLEVFVLVNIEKKHRSICVAACFSLLSCIIITQNMRQAISCVFLLYAISLLLNKKYISCLVFAFLAVISHMTALIVLPLFYFIMEGSKKTRLIIIIVSLGFLLAFNIAIGIIISYNLLGASTYKLLYYADTSGRSVDIGYLKFLIISFFAGLFLCKNDSLQADRFRNLLFCGTILYLIFMPIPTLSFRFLMLLVVFYNGLIMFYAFKKQLTILGFLLIAYNLYKIYSLGPNQDLLTGPEAYMNLWYSYPWAGTEFLYYFN</sequence>
<feature type="transmembrane region" description="Helical" evidence="1">
    <location>
        <begin position="48"/>
        <end position="67"/>
    </location>
</feature>
<feature type="transmembrane region" description="Helical" evidence="1">
    <location>
        <begin position="198"/>
        <end position="223"/>
    </location>
</feature>
<dbReference type="InterPro" id="IPR049458">
    <property type="entry name" value="EpsG-like"/>
</dbReference>
<feature type="transmembrane region" description="Helical" evidence="1">
    <location>
        <begin position="281"/>
        <end position="298"/>
    </location>
</feature>
<keyword evidence="1" id="KW-0472">Membrane</keyword>
<gene>
    <name evidence="2" type="primary">wzy</name>
    <name evidence="3" type="ORF">SAMEA2273558_01735</name>
</gene>
<accession>W0S060</accession>
<evidence type="ECO:0000313" key="2">
    <source>
        <dbReference type="EMBL" id="BAO24070.1"/>
    </source>
</evidence>
<evidence type="ECO:0000313" key="3">
    <source>
        <dbReference type="EMBL" id="SAS94142.1"/>
    </source>
</evidence>
<keyword evidence="1" id="KW-1133">Transmembrane helix</keyword>
<feature type="transmembrane region" description="Helical" evidence="1">
    <location>
        <begin position="129"/>
        <end position="153"/>
    </location>
</feature>
<evidence type="ECO:0000313" key="4">
    <source>
        <dbReference type="Proteomes" id="UP000077826"/>
    </source>
</evidence>
<dbReference type="Proteomes" id="UP000077826">
    <property type="component" value="Unassembled WGS sequence"/>
</dbReference>
<feature type="transmembrane region" description="Helical" evidence="1">
    <location>
        <begin position="235"/>
        <end position="261"/>
    </location>
</feature>
<dbReference type="AlphaFoldDB" id="W0S060"/>
<dbReference type="RefSeq" id="WP_071987841.1">
    <property type="nucleotide sequence ID" value="NZ_BIKA01000001.1"/>
</dbReference>
<dbReference type="EMBL" id="AB742230">
    <property type="protein sequence ID" value="BAO24070.1"/>
    <property type="molecule type" value="Genomic_DNA"/>
</dbReference>
<proteinExistence type="predicted"/>
<feature type="transmembrane region" description="Helical" evidence="1">
    <location>
        <begin position="106"/>
        <end position="123"/>
    </location>
</feature>
<feature type="transmembrane region" description="Helical" evidence="1">
    <location>
        <begin position="160"/>
        <end position="178"/>
    </location>
</feature>
<organism evidence="2">
    <name type="scientific">Klebsiella pneumoniae</name>
    <dbReference type="NCBI Taxonomy" id="573"/>
    <lineage>
        <taxon>Bacteria</taxon>
        <taxon>Pseudomonadati</taxon>
        <taxon>Pseudomonadota</taxon>
        <taxon>Gammaproteobacteria</taxon>
        <taxon>Enterobacterales</taxon>
        <taxon>Enterobacteriaceae</taxon>
        <taxon>Klebsiella/Raoultella group</taxon>
        <taxon>Klebsiella</taxon>
        <taxon>Klebsiella pneumoniae complex</taxon>
    </lineage>
</organism>
<reference evidence="3 4" key="3">
    <citation type="submission" date="2016-04" db="EMBL/GenBank/DDBJ databases">
        <authorList>
            <consortium name="Pathogen Informatics"/>
        </authorList>
    </citation>
    <scope>NUCLEOTIDE SEQUENCE [LARGE SCALE GENOMIC DNA]</scope>
    <source>
        <strain evidence="4">k480</strain>
        <strain evidence="3">K480</strain>
    </source>
</reference>
<evidence type="ECO:0000256" key="1">
    <source>
        <dbReference type="SAM" id="Phobius"/>
    </source>
</evidence>
<keyword evidence="1" id="KW-0812">Transmembrane</keyword>
<dbReference type="Pfam" id="PF14897">
    <property type="entry name" value="EpsG"/>
    <property type="match status" value="1"/>
</dbReference>
<feature type="transmembrane region" description="Helical" evidence="1">
    <location>
        <begin position="310"/>
        <end position="326"/>
    </location>
</feature>
<protein>
    <submittedName>
        <fullName evidence="2">Polysaccharide polymerase protein</fullName>
    </submittedName>
</protein>
<name>W0S060_KLEPN</name>
<dbReference type="EMBL" id="FLDK01000003">
    <property type="protein sequence ID" value="SAS94142.1"/>
    <property type="molecule type" value="Genomic_DNA"/>
</dbReference>